<dbReference type="PANTHER" id="PTHR43601:SF3">
    <property type="entry name" value="THIOREDOXIN, MITOCHONDRIAL"/>
    <property type="match status" value="1"/>
</dbReference>
<dbReference type="InterPro" id="IPR036249">
    <property type="entry name" value="Thioredoxin-like_sf"/>
</dbReference>
<dbReference type="AlphaFoldDB" id="A0A1T5BI80"/>
<dbReference type="EMBL" id="FUYV01000002">
    <property type="protein sequence ID" value="SKB46994.1"/>
    <property type="molecule type" value="Genomic_DNA"/>
</dbReference>
<protein>
    <submittedName>
        <fullName evidence="2">Thioredoxin</fullName>
    </submittedName>
</protein>
<feature type="domain" description="Thioredoxin" evidence="1">
    <location>
        <begin position="7"/>
        <end position="85"/>
    </location>
</feature>
<dbReference type="Gene3D" id="3.40.30.10">
    <property type="entry name" value="Glutaredoxin"/>
    <property type="match status" value="1"/>
</dbReference>
<sequence length="106" mass="11790">MVDASVENIISENKAVLIYFSHNGCNVCKVLQPKVKALLGAKYPRIAMMYCDVTKSPEIAAQYSVFAVPTVVVLFEGNEVLRFSRNMGIGQLDDALSRPYKILFDD</sequence>
<proteinExistence type="predicted"/>
<evidence type="ECO:0000313" key="2">
    <source>
        <dbReference type="EMBL" id="SKB46994.1"/>
    </source>
</evidence>
<dbReference type="GO" id="GO:0045454">
    <property type="term" value="P:cell redox homeostasis"/>
    <property type="evidence" value="ECO:0007669"/>
    <property type="project" value="TreeGrafter"/>
</dbReference>
<dbReference type="InterPro" id="IPR013766">
    <property type="entry name" value="Thioredoxin_domain"/>
</dbReference>
<dbReference type="PANTHER" id="PTHR43601">
    <property type="entry name" value="THIOREDOXIN, MITOCHONDRIAL"/>
    <property type="match status" value="1"/>
</dbReference>
<dbReference type="KEGG" id="asx:CDL62_11275"/>
<gene>
    <name evidence="2" type="ORF">SAMN03080601_00529</name>
</gene>
<evidence type="ECO:0000259" key="1">
    <source>
        <dbReference type="Pfam" id="PF00085"/>
    </source>
</evidence>
<dbReference type="CDD" id="cd02947">
    <property type="entry name" value="TRX_family"/>
    <property type="match status" value="1"/>
</dbReference>
<organism evidence="2 3">
    <name type="scientific">Alkalitalea saponilacus</name>
    <dbReference type="NCBI Taxonomy" id="889453"/>
    <lineage>
        <taxon>Bacteria</taxon>
        <taxon>Pseudomonadati</taxon>
        <taxon>Bacteroidota</taxon>
        <taxon>Bacteroidia</taxon>
        <taxon>Marinilabiliales</taxon>
        <taxon>Marinilabiliaceae</taxon>
        <taxon>Alkalitalea</taxon>
    </lineage>
</organism>
<accession>A0A1T5BI80</accession>
<reference evidence="2 3" key="1">
    <citation type="submission" date="2017-02" db="EMBL/GenBank/DDBJ databases">
        <authorList>
            <person name="Peterson S.W."/>
        </authorList>
    </citation>
    <scope>NUCLEOTIDE SEQUENCE [LARGE SCALE GENOMIC DNA]</scope>
    <source>
        <strain evidence="2 3">DSM 24412</strain>
    </source>
</reference>
<dbReference type="Proteomes" id="UP000191055">
    <property type="component" value="Unassembled WGS sequence"/>
</dbReference>
<dbReference type="OrthoDB" id="411356at2"/>
<dbReference type="STRING" id="889453.SAMN03080601_00529"/>
<evidence type="ECO:0000313" key="3">
    <source>
        <dbReference type="Proteomes" id="UP000191055"/>
    </source>
</evidence>
<dbReference type="SUPFAM" id="SSF52833">
    <property type="entry name" value="Thioredoxin-like"/>
    <property type="match status" value="1"/>
</dbReference>
<keyword evidence="3" id="KW-1185">Reference proteome</keyword>
<dbReference type="Pfam" id="PF00085">
    <property type="entry name" value="Thioredoxin"/>
    <property type="match status" value="1"/>
</dbReference>
<name>A0A1T5BI80_9BACT</name>
<dbReference type="RefSeq" id="WP_079556322.1">
    <property type="nucleotide sequence ID" value="NZ_CP021904.1"/>
</dbReference>